<dbReference type="Proteomes" id="UP000637906">
    <property type="component" value="Unassembled WGS sequence"/>
</dbReference>
<organism evidence="1 2">
    <name type="scientific">Candidatus Mesenet longicola</name>
    <dbReference type="NCBI Taxonomy" id="1892558"/>
    <lineage>
        <taxon>Bacteria</taxon>
        <taxon>Pseudomonadati</taxon>
        <taxon>Pseudomonadota</taxon>
        <taxon>Alphaproteobacteria</taxon>
        <taxon>Rickettsiales</taxon>
        <taxon>Anaplasmataceae</taxon>
        <taxon>Candidatus Mesenet</taxon>
    </lineage>
</organism>
<dbReference type="AlphaFoldDB" id="A0A8J3MNC3"/>
<accession>A0A8J3MNC3</accession>
<protein>
    <submittedName>
        <fullName evidence="1">Uncharacterized protein</fullName>
    </submittedName>
</protein>
<name>A0A8J3MNC3_9RICK</name>
<comment type="caution">
    <text evidence="1">The sequence shown here is derived from an EMBL/GenBank/DDBJ whole genome shotgun (WGS) entry which is preliminary data.</text>
</comment>
<reference evidence="1 2" key="1">
    <citation type="journal article" date="2021" name="Microb. Ecol.">
        <title>Candidatus Mesenet longicola: Novel Endosymbionts of Brontispa longissima that Induce Cytoplasmic Incompatibility.</title>
        <authorList>
            <person name="Takano S."/>
            <person name="Gotoh Y."/>
            <person name="Hayashi T."/>
        </authorList>
    </citation>
    <scope>NUCLEOTIDE SEQUENCE [LARGE SCALE GENOMIC DNA]</scope>
    <source>
        <strain evidence="1">L5</strain>
    </source>
</reference>
<sequence>MVKANVEDNDFCKLIIEHLSITEDGVFNLNNICGIDSANYIKYRTGNDSYGKDSIEVIKRAI</sequence>
<evidence type="ECO:0000313" key="2">
    <source>
        <dbReference type="Proteomes" id="UP000637906"/>
    </source>
</evidence>
<keyword evidence="2" id="KW-1185">Reference proteome</keyword>
<proteinExistence type="predicted"/>
<dbReference type="EMBL" id="BNGU01000066">
    <property type="protein sequence ID" value="GHM60062.1"/>
    <property type="molecule type" value="Genomic_DNA"/>
</dbReference>
<gene>
    <name evidence="1" type="ORF">sL5_10550</name>
</gene>
<evidence type="ECO:0000313" key="1">
    <source>
        <dbReference type="EMBL" id="GHM60062.1"/>
    </source>
</evidence>